<dbReference type="Pfam" id="PF00079">
    <property type="entry name" value="Serpin"/>
    <property type="match status" value="2"/>
</dbReference>
<feature type="signal peptide" evidence="5">
    <location>
        <begin position="1"/>
        <end position="19"/>
    </location>
</feature>
<dbReference type="InterPro" id="IPR036186">
    <property type="entry name" value="Serpin_sf"/>
</dbReference>
<dbReference type="EMBL" id="JASPKZ010009372">
    <property type="protein sequence ID" value="KAJ9577140.1"/>
    <property type="molecule type" value="Genomic_DNA"/>
</dbReference>
<protein>
    <recommendedName>
        <fullName evidence="6">Serpin domain-containing protein</fullName>
    </recommendedName>
</protein>
<evidence type="ECO:0000313" key="7">
    <source>
        <dbReference type="EMBL" id="KAJ9577140.1"/>
    </source>
</evidence>
<feature type="chain" id="PRO_5041920837" description="Serpin domain-containing protein" evidence="5">
    <location>
        <begin position="20"/>
        <end position="386"/>
    </location>
</feature>
<dbReference type="GO" id="GO:0005615">
    <property type="term" value="C:extracellular space"/>
    <property type="evidence" value="ECO:0007669"/>
    <property type="project" value="InterPro"/>
</dbReference>
<gene>
    <name evidence="7" type="ORF">L9F63_006262</name>
</gene>
<feature type="domain" description="Serpin" evidence="6">
    <location>
        <begin position="37"/>
        <end position="382"/>
    </location>
</feature>
<dbReference type="InterPro" id="IPR042178">
    <property type="entry name" value="Serpin_sf_1"/>
</dbReference>
<reference evidence="7" key="2">
    <citation type="submission" date="2023-05" db="EMBL/GenBank/DDBJ databases">
        <authorList>
            <person name="Fouks B."/>
        </authorList>
    </citation>
    <scope>NUCLEOTIDE SEQUENCE</scope>
    <source>
        <strain evidence="7">Stay&amp;Tobe</strain>
        <tissue evidence="7">Testes</tissue>
    </source>
</reference>
<accession>A0AAD7ZB43</accession>
<dbReference type="PANTHER" id="PTHR11461">
    <property type="entry name" value="SERINE PROTEASE INHIBITOR, SERPIN"/>
    <property type="match status" value="1"/>
</dbReference>
<keyword evidence="2" id="KW-0646">Protease inhibitor</keyword>
<keyword evidence="3" id="KW-0722">Serine protease inhibitor</keyword>
<evidence type="ECO:0000259" key="6">
    <source>
        <dbReference type="SMART" id="SM00093"/>
    </source>
</evidence>
<dbReference type="SMART" id="SM00093">
    <property type="entry name" value="SERPIN"/>
    <property type="match status" value="1"/>
</dbReference>
<evidence type="ECO:0000256" key="5">
    <source>
        <dbReference type="SAM" id="SignalP"/>
    </source>
</evidence>
<keyword evidence="5" id="KW-0732">Signal</keyword>
<dbReference type="AlphaFoldDB" id="A0AAD7ZB43"/>
<proteinExistence type="inferred from homology"/>
<evidence type="ECO:0000256" key="1">
    <source>
        <dbReference type="ARBA" id="ARBA00009500"/>
    </source>
</evidence>
<evidence type="ECO:0000313" key="8">
    <source>
        <dbReference type="Proteomes" id="UP001233999"/>
    </source>
</evidence>
<reference evidence="7" key="1">
    <citation type="journal article" date="2023" name="IScience">
        <title>Live-bearing cockroach genome reveals convergent evolutionary mechanisms linked to viviparity in insects and beyond.</title>
        <authorList>
            <person name="Fouks B."/>
            <person name="Harrison M.C."/>
            <person name="Mikhailova A.A."/>
            <person name="Marchal E."/>
            <person name="English S."/>
            <person name="Carruthers M."/>
            <person name="Jennings E.C."/>
            <person name="Chiamaka E.L."/>
            <person name="Frigard R.A."/>
            <person name="Pippel M."/>
            <person name="Attardo G.M."/>
            <person name="Benoit J.B."/>
            <person name="Bornberg-Bauer E."/>
            <person name="Tobe S.S."/>
        </authorList>
    </citation>
    <scope>NUCLEOTIDE SEQUENCE</scope>
    <source>
        <strain evidence="7">Stay&amp;Tobe</strain>
    </source>
</reference>
<dbReference type="GO" id="GO:0004867">
    <property type="term" value="F:serine-type endopeptidase inhibitor activity"/>
    <property type="evidence" value="ECO:0007669"/>
    <property type="project" value="UniProtKB-KW"/>
</dbReference>
<sequence>MQRTAVLCLSLVLVVPSLGDLLSGVQLVTDVTNNLVPKLFQALAPGRENLVFAPFGLATNLAMLLEGSQGETRKEILKALNLSPNSLDDLRVGFRAYCETFEAAAEKEEIAGSFNMAIMTSTQPLLSSYRTLLDKIYRANVTVASTFENITDAVLPAVTLHLRSDSGVMSHWQDYDRLATFSFLTHQAGAPFHRSPKEIVTVPMIPQVGVFRASRLQQLNAHAVELPLQVGTVNLLLLVPDSPDNLDELLVKLSKVSLQTLVQQWLPRKEFSVSLPQLTIVSSGIELTPFLRQLGLRSTFNSTTANFNAAIKAPVHVKSVTQDAYFSTSFVAINSVGAITTNLVPKRSKRDTARLTVNHPFLFFLLHKDTQLVLLAGKVQNPTQVP</sequence>
<comment type="similarity">
    <text evidence="1 4">Belongs to the serpin family.</text>
</comment>
<dbReference type="PROSITE" id="PS00284">
    <property type="entry name" value="SERPIN"/>
    <property type="match status" value="1"/>
</dbReference>
<evidence type="ECO:0000256" key="4">
    <source>
        <dbReference type="RuleBase" id="RU000411"/>
    </source>
</evidence>
<dbReference type="CDD" id="cd00172">
    <property type="entry name" value="serpin"/>
    <property type="match status" value="1"/>
</dbReference>
<name>A0AAD7ZB43_DIPPU</name>
<dbReference type="Gene3D" id="2.30.39.10">
    <property type="entry name" value="Alpha-1-antitrypsin, domain 1"/>
    <property type="match status" value="1"/>
</dbReference>
<comment type="caution">
    <text evidence="7">The sequence shown here is derived from an EMBL/GenBank/DDBJ whole genome shotgun (WGS) entry which is preliminary data.</text>
</comment>
<dbReference type="SUPFAM" id="SSF56574">
    <property type="entry name" value="Serpins"/>
    <property type="match status" value="1"/>
</dbReference>
<dbReference type="PANTHER" id="PTHR11461:SF211">
    <property type="entry name" value="GH10112P-RELATED"/>
    <property type="match status" value="1"/>
</dbReference>
<dbReference type="Proteomes" id="UP001233999">
    <property type="component" value="Unassembled WGS sequence"/>
</dbReference>
<dbReference type="InterPro" id="IPR023796">
    <property type="entry name" value="Serpin_dom"/>
</dbReference>
<evidence type="ECO:0000256" key="2">
    <source>
        <dbReference type="ARBA" id="ARBA00022690"/>
    </source>
</evidence>
<dbReference type="InterPro" id="IPR042185">
    <property type="entry name" value="Serpin_sf_2"/>
</dbReference>
<dbReference type="Gene3D" id="3.30.497.10">
    <property type="entry name" value="Antithrombin, subunit I, domain 2"/>
    <property type="match status" value="2"/>
</dbReference>
<organism evidence="7 8">
    <name type="scientific">Diploptera punctata</name>
    <name type="common">Pacific beetle cockroach</name>
    <dbReference type="NCBI Taxonomy" id="6984"/>
    <lineage>
        <taxon>Eukaryota</taxon>
        <taxon>Metazoa</taxon>
        <taxon>Ecdysozoa</taxon>
        <taxon>Arthropoda</taxon>
        <taxon>Hexapoda</taxon>
        <taxon>Insecta</taxon>
        <taxon>Pterygota</taxon>
        <taxon>Neoptera</taxon>
        <taxon>Polyneoptera</taxon>
        <taxon>Dictyoptera</taxon>
        <taxon>Blattodea</taxon>
        <taxon>Blaberoidea</taxon>
        <taxon>Blaberidae</taxon>
        <taxon>Diplopterinae</taxon>
        <taxon>Diploptera</taxon>
    </lineage>
</organism>
<dbReference type="InterPro" id="IPR023795">
    <property type="entry name" value="Serpin_CS"/>
</dbReference>
<dbReference type="InterPro" id="IPR000215">
    <property type="entry name" value="Serpin_fam"/>
</dbReference>
<evidence type="ECO:0000256" key="3">
    <source>
        <dbReference type="ARBA" id="ARBA00022900"/>
    </source>
</evidence>
<keyword evidence="8" id="KW-1185">Reference proteome</keyword>